<dbReference type="Pfam" id="PF02674">
    <property type="entry name" value="Colicin_V"/>
    <property type="match status" value="1"/>
</dbReference>
<evidence type="ECO:0000256" key="1">
    <source>
        <dbReference type="ARBA" id="ARBA00004141"/>
    </source>
</evidence>
<evidence type="ECO:0000256" key="2">
    <source>
        <dbReference type="ARBA" id="ARBA00022692"/>
    </source>
</evidence>
<dbReference type="PANTHER" id="PTHR36926:SF1">
    <property type="entry name" value="COLICIN V PRODUCTION PROTEIN"/>
    <property type="match status" value="1"/>
</dbReference>
<keyword evidence="2 5" id="KW-0812">Transmembrane</keyword>
<dbReference type="GO" id="GO:0009403">
    <property type="term" value="P:toxin biosynthetic process"/>
    <property type="evidence" value="ECO:0007669"/>
    <property type="project" value="InterPro"/>
</dbReference>
<evidence type="ECO:0000313" key="7">
    <source>
        <dbReference type="Proteomes" id="UP000249185"/>
    </source>
</evidence>
<gene>
    <name evidence="6" type="ORF">DI556_05815</name>
</gene>
<feature type="transmembrane region" description="Helical" evidence="5">
    <location>
        <begin position="6"/>
        <end position="24"/>
    </location>
</feature>
<feature type="transmembrane region" description="Helical" evidence="5">
    <location>
        <begin position="31"/>
        <end position="51"/>
    </location>
</feature>
<dbReference type="Proteomes" id="UP000249185">
    <property type="component" value="Unassembled WGS sequence"/>
</dbReference>
<reference evidence="6 7" key="1">
    <citation type="submission" date="2017-08" db="EMBL/GenBank/DDBJ databases">
        <title>Infants hospitalized years apart are colonized by the same room-sourced microbial strains.</title>
        <authorList>
            <person name="Brooks B."/>
            <person name="Olm M.R."/>
            <person name="Firek B.A."/>
            <person name="Baker R."/>
            <person name="Thomas B.C."/>
            <person name="Morowitz M.J."/>
            <person name="Banfield J.F."/>
        </authorList>
    </citation>
    <scope>NUCLEOTIDE SEQUENCE [LARGE SCALE GENOMIC DNA]</scope>
    <source>
        <strain evidence="6">S2_005_002_R2_34</strain>
    </source>
</reference>
<evidence type="ECO:0000313" key="6">
    <source>
        <dbReference type="EMBL" id="PZQ51669.1"/>
    </source>
</evidence>
<comment type="subcellular location">
    <subcellularLocation>
        <location evidence="1">Membrane</location>
        <topology evidence="1">Multi-pass membrane protein</topology>
    </subcellularLocation>
</comment>
<dbReference type="PANTHER" id="PTHR36926">
    <property type="entry name" value="COLICIN V PRODUCTION PROTEIN"/>
    <property type="match status" value="1"/>
</dbReference>
<keyword evidence="4 5" id="KW-0472">Membrane</keyword>
<sequence>MDGFTLVDGAVLAVIILSALLAYARGLVREMLSIAGWIVAAIAAFAFAPAVEPLMREVPVLRDILGTNCELGLIAGFAVVFAIALVIVSLFTPLLAGAVQNSALGPVDQGLGLLFGVARGVLLVIIALVVYNQVLGGAGGVPMVDDSRSRAILDSTQARLTEDAPAALSWVVSRYEVLTSSCARPPA</sequence>
<evidence type="ECO:0000256" key="5">
    <source>
        <dbReference type="SAM" id="Phobius"/>
    </source>
</evidence>
<protein>
    <submittedName>
        <fullName evidence="6">Colicin V production CvpA</fullName>
    </submittedName>
</protein>
<dbReference type="InterPro" id="IPR052719">
    <property type="entry name" value="CvpA-like"/>
</dbReference>
<comment type="caution">
    <text evidence="6">The sequence shown here is derived from an EMBL/GenBank/DDBJ whole genome shotgun (WGS) entry which is preliminary data.</text>
</comment>
<keyword evidence="3 5" id="KW-1133">Transmembrane helix</keyword>
<feature type="transmembrane region" description="Helical" evidence="5">
    <location>
        <begin position="111"/>
        <end position="131"/>
    </location>
</feature>
<accession>A0A2W5NHF3</accession>
<dbReference type="GO" id="GO:0016020">
    <property type="term" value="C:membrane"/>
    <property type="evidence" value="ECO:0007669"/>
    <property type="project" value="UniProtKB-SubCell"/>
</dbReference>
<organism evidence="6 7">
    <name type="scientific">Rhodovulum sulfidophilum</name>
    <name type="common">Rhodobacter sulfidophilus</name>
    <dbReference type="NCBI Taxonomy" id="35806"/>
    <lineage>
        <taxon>Bacteria</taxon>
        <taxon>Pseudomonadati</taxon>
        <taxon>Pseudomonadota</taxon>
        <taxon>Alphaproteobacteria</taxon>
        <taxon>Rhodobacterales</taxon>
        <taxon>Paracoccaceae</taxon>
        <taxon>Rhodovulum</taxon>
    </lineage>
</organism>
<evidence type="ECO:0000256" key="4">
    <source>
        <dbReference type="ARBA" id="ARBA00023136"/>
    </source>
</evidence>
<feature type="transmembrane region" description="Helical" evidence="5">
    <location>
        <begin position="71"/>
        <end position="99"/>
    </location>
</feature>
<dbReference type="EMBL" id="QFPW01000002">
    <property type="protein sequence ID" value="PZQ51669.1"/>
    <property type="molecule type" value="Genomic_DNA"/>
</dbReference>
<evidence type="ECO:0000256" key="3">
    <source>
        <dbReference type="ARBA" id="ARBA00022989"/>
    </source>
</evidence>
<dbReference type="AlphaFoldDB" id="A0A2W5NHF3"/>
<dbReference type="InterPro" id="IPR003825">
    <property type="entry name" value="Colicin-V_CvpA"/>
</dbReference>
<proteinExistence type="predicted"/>
<name>A0A2W5NHF3_RHOSU</name>